<name>A0A2R4XI87_9BURK</name>
<dbReference type="EMBL" id="CP028901">
    <property type="protein sequence ID" value="AWB33473.1"/>
    <property type="molecule type" value="Genomic_DNA"/>
</dbReference>
<sequence>MIVQRVRRVRRERLRQQRGAIMVLAVLMMGVAVIAWQHRASLSQLLMTQQSLDQATAAAALGAAQWHARIMNAHAMLNRTEMAHQVAMAHLMTLASAWEMRRRMAQKVEQRDPPPSLIGSFFGKQYADAFTSSTKGKDANAMKDLKKAFEHHDELLKIRLLQARRSLHKQLPVRTEAIVREILRRNLGATRGADPKVSVQVVNAGGLPAKVRAVQDSDRWQAWVDAVIERHEYLDARMDFKFAGSPFYPMCPWLKHVLVRRGETVIKADGNWSTEDTEAYHKVMPLPEYCYFREYPMGWADLTVKHVGRRSVGMNDDDDTQRTVIDVPENFSKVTFRGFVTSLGNAAWSLVYPFSNGMSRARSLVDSIQWKRTAYPVPYELPHQEADAIITIHTQIPLSTLSGRAWRIRLAQKGLIDAERADWPSYLRASAAATVEYDRFDGRSGSTSERFSLLQPFWLARQVPVTDEGWRPW</sequence>
<keyword evidence="1" id="KW-0472">Membrane</keyword>
<evidence type="ECO:0000313" key="2">
    <source>
        <dbReference type="EMBL" id="AWB33473.1"/>
    </source>
</evidence>
<keyword evidence="1" id="KW-0812">Transmembrane</keyword>
<organism evidence="2 3">
    <name type="scientific">Orrella marina</name>
    <dbReference type="NCBI Taxonomy" id="2163011"/>
    <lineage>
        <taxon>Bacteria</taxon>
        <taxon>Pseudomonadati</taxon>
        <taxon>Pseudomonadota</taxon>
        <taxon>Betaproteobacteria</taxon>
        <taxon>Burkholderiales</taxon>
        <taxon>Alcaligenaceae</taxon>
        <taxon>Orrella</taxon>
    </lineage>
</organism>
<protein>
    <submittedName>
        <fullName evidence="2">Uncharacterized protein</fullName>
    </submittedName>
</protein>
<reference evidence="2 3" key="1">
    <citation type="submission" date="2018-04" db="EMBL/GenBank/DDBJ databases">
        <title>Bordetella sp. HZ20 isolated from seawater.</title>
        <authorList>
            <person name="Sun C."/>
        </authorList>
    </citation>
    <scope>NUCLEOTIDE SEQUENCE [LARGE SCALE GENOMIC DNA]</scope>
    <source>
        <strain evidence="2 3">HZ20</strain>
    </source>
</reference>
<dbReference type="AlphaFoldDB" id="A0A2R4XI87"/>
<evidence type="ECO:0000313" key="3">
    <source>
        <dbReference type="Proteomes" id="UP000244571"/>
    </source>
</evidence>
<accession>A0A2R4XI87</accession>
<evidence type="ECO:0000256" key="1">
    <source>
        <dbReference type="SAM" id="Phobius"/>
    </source>
</evidence>
<dbReference type="KEGG" id="boz:DBV39_06855"/>
<feature type="transmembrane region" description="Helical" evidence="1">
    <location>
        <begin position="20"/>
        <end position="38"/>
    </location>
</feature>
<dbReference type="OrthoDB" id="5493674at2"/>
<keyword evidence="3" id="KW-1185">Reference proteome</keyword>
<gene>
    <name evidence="2" type="ORF">DBV39_06855</name>
</gene>
<keyword evidence="1" id="KW-1133">Transmembrane helix</keyword>
<proteinExistence type="predicted"/>
<dbReference type="Proteomes" id="UP000244571">
    <property type="component" value="Chromosome"/>
</dbReference>